<dbReference type="OrthoDB" id="9803914at2"/>
<dbReference type="GO" id="GO:0008081">
    <property type="term" value="F:phosphoric diester hydrolase activity"/>
    <property type="evidence" value="ECO:0007669"/>
    <property type="project" value="TreeGrafter"/>
</dbReference>
<evidence type="ECO:0000256" key="1">
    <source>
        <dbReference type="ARBA" id="ARBA00007092"/>
    </source>
</evidence>
<feature type="site" description="Transition state stabilizer" evidence="7">
    <location>
        <position position="151"/>
    </location>
</feature>
<feature type="binding site" evidence="6">
    <location>
        <position position="247"/>
    </location>
    <ligand>
        <name>Mg(2+)</name>
        <dbReference type="ChEBI" id="CHEBI:18420"/>
        <label>1</label>
    </ligand>
</feature>
<dbReference type="PANTHER" id="PTHR22748:SF6">
    <property type="entry name" value="DNA-(APURINIC OR APYRIMIDINIC SITE) ENDONUCLEASE"/>
    <property type="match status" value="1"/>
</dbReference>
<dbReference type="PROSITE" id="PS51435">
    <property type="entry name" value="AP_NUCLEASE_F1_4"/>
    <property type="match status" value="1"/>
</dbReference>
<dbReference type="GO" id="GO:0003906">
    <property type="term" value="F:DNA-(apurinic or apyrimidinic site) endonuclease activity"/>
    <property type="evidence" value="ECO:0007669"/>
    <property type="project" value="TreeGrafter"/>
</dbReference>
<comment type="similarity">
    <text evidence="1">Belongs to the DNA repair enzymes AP/ExoA family.</text>
</comment>
<dbReference type="InterPro" id="IPR020847">
    <property type="entry name" value="AP_endonuclease_F1_BS"/>
</dbReference>
<comment type="cofactor">
    <cofactor evidence="6">
        <name>Mg(2+)</name>
        <dbReference type="ChEBI" id="CHEBI:18420"/>
    </cofactor>
    <cofactor evidence="6">
        <name>Mn(2+)</name>
        <dbReference type="ChEBI" id="CHEBI:29035"/>
    </cofactor>
    <text evidence="6">Probably binds two magnesium or manganese ions per subunit.</text>
</comment>
<evidence type="ECO:0000256" key="7">
    <source>
        <dbReference type="PIRSR" id="PIRSR604808-3"/>
    </source>
</evidence>
<dbReference type="Proteomes" id="UP000198559">
    <property type="component" value="Unassembled WGS sequence"/>
</dbReference>
<dbReference type="InterPro" id="IPR005135">
    <property type="entry name" value="Endo/exonuclease/phosphatase"/>
</dbReference>
<feature type="active site" description="Proton donor/acceptor" evidence="5">
    <location>
        <position position="149"/>
    </location>
</feature>
<evidence type="ECO:0000313" key="12">
    <source>
        <dbReference type="Proteomes" id="UP000198988"/>
    </source>
</evidence>
<dbReference type="AlphaFoldDB" id="A0A1H6M775"/>
<dbReference type="Proteomes" id="UP000198988">
    <property type="component" value="Unassembled WGS sequence"/>
</dbReference>
<feature type="binding site" evidence="6">
    <location>
        <position position="151"/>
    </location>
    <ligand>
        <name>Mg(2+)</name>
        <dbReference type="ChEBI" id="CHEBI:18420"/>
        <label>1</label>
    </ligand>
</feature>
<keyword evidence="2 6" id="KW-0479">Metal-binding</keyword>
<feature type="binding site" evidence="6">
    <location>
        <position position="246"/>
    </location>
    <ligand>
        <name>Mg(2+)</name>
        <dbReference type="ChEBI" id="CHEBI:18420"/>
        <label>1</label>
    </ligand>
</feature>
<feature type="domain" description="Endonuclease/exonuclease/phosphatase" evidence="8">
    <location>
        <begin position="5"/>
        <end position="247"/>
    </location>
</feature>
<feature type="binding site" evidence="6">
    <location>
        <position position="8"/>
    </location>
    <ligand>
        <name>Mg(2+)</name>
        <dbReference type="ChEBI" id="CHEBI:18420"/>
        <label>1</label>
    </ligand>
</feature>
<dbReference type="SUPFAM" id="SSF56219">
    <property type="entry name" value="DNase I-like"/>
    <property type="match status" value="1"/>
</dbReference>
<feature type="binding site" evidence="6">
    <location>
        <position position="149"/>
    </location>
    <ligand>
        <name>Mg(2+)</name>
        <dbReference type="ChEBI" id="CHEBI:18420"/>
        <label>1</label>
    </ligand>
</feature>
<dbReference type="InterPro" id="IPR004808">
    <property type="entry name" value="AP_endonuc_1"/>
</dbReference>
<dbReference type="EMBL" id="CDSC02000330">
    <property type="protein sequence ID" value="SEH93017.1"/>
    <property type="molecule type" value="Genomic_DNA"/>
</dbReference>
<dbReference type="Pfam" id="PF03372">
    <property type="entry name" value="Exo_endo_phos"/>
    <property type="match status" value="1"/>
</dbReference>
<dbReference type="NCBIfam" id="TIGR00633">
    <property type="entry name" value="xth"/>
    <property type="match status" value="1"/>
</dbReference>
<dbReference type="PANTHER" id="PTHR22748">
    <property type="entry name" value="AP ENDONUCLEASE"/>
    <property type="match status" value="1"/>
</dbReference>
<proteinExistence type="inferred from homology"/>
<dbReference type="GO" id="GO:0003677">
    <property type="term" value="F:DNA binding"/>
    <property type="evidence" value="ECO:0007669"/>
    <property type="project" value="InterPro"/>
</dbReference>
<evidence type="ECO:0000313" key="11">
    <source>
        <dbReference type="Proteomes" id="UP000198559"/>
    </source>
</evidence>
<name>A0A1H6M775_9GAMM</name>
<dbReference type="GO" id="GO:0006284">
    <property type="term" value="P:base-excision repair"/>
    <property type="evidence" value="ECO:0007669"/>
    <property type="project" value="TreeGrafter"/>
</dbReference>
<reference evidence="10" key="1">
    <citation type="submission" date="2016-06" db="EMBL/GenBank/DDBJ databases">
        <authorList>
            <person name="Olsen C.W."/>
            <person name="Carey S."/>
            <person name="Hinshaw L."/>
            <person name="Karasin A.I."/>
        </authorList>
    </citation>
    <scope>NUCLEOTIDE SEQUENCE [LARGE SCALE GENOMIC DNA]</scope>
    <source>
        <strain evidence="9">BazSymA</strain>
        <strain evidence="10">BazSymB</strain>
    </source>
</reference>
<evidence type="ECO:0000256" key="3">
    <source>
        <dbReference type="ARBA" id="ARBA00022801"/>
    </source>
</evidence>
<dbReference type="PROSITE" id="PS00726">
    <property type="entry name" value="AP_NUCLEASE_F1_1"/>
    <property type="match status" value="1"/>
</dbReference>
<reference evidence="11 12" key="2">
    <citation type="submission" date="2016-06" db="EMBL/GenBank/DDBJ databases">
        <authorList>
            <person name="Petersen J."/>
            <person name="Sayavedra L."/>
        </authorList>
    </citation>
    <scope>NUCLEOTIDE SEQUENCE [LARGE SCALE GENOMIC DNA]</scope>
    <source>
        <strain evidence="12">BazSymA</strain>
        <strain evidence="11">BazSymB</strain>
    </source>
</reference>
<feature type="active site" description="Proton acceptor" evidence="5">
    <location>
        <position position="247"/>
    </location>
</feature>
<accession>A0A1H6M775</accession>
<dbReference type="RefSeq" id="WP_090716917.1">
    <property type="nucleotide sequence ID" value="NZ_CDSC02000330.1"/>
</dbReference>
<dbReference type="STRING" id="235205.BAZSYMB_SCAFFOLD00022_4"/>
<evidence type="ECO:0000256" key="6">
    <source>
        <dbReference type="PIRSR" id="PIRSR604808-2"/>
    </source>
</evidence>
<protein>
    <submittedName>
        <fullName evidence="10">Exodeoxyribonuclease III Xth</fullName>
    </submittedName>
</protein>
<dbReference type="InterPro" id="IPR036691">
    <property type="entry name" value="Endo/exonu/phosph_ase_sf"/>
</dbReference>
<dbReference type="NCBIfam" id="TIGR00195">
    <property type="entry name" value="exoDNase_III"/>
    <property type="match status" value="1"/>
</dbReference>
<organism evidence="10 11">
    <name type="scientific">Bathymodiolus azoricus thioautotrophic gill symbiont</name>
    <dbReference type="NCBI Taxonomy" id="235205"/>
    <lineage>
        <taxon>Bacteria</taxon>
        <taxon>Pseudomonadati</taxon>
        <taxon>Pseudomonadota</taxon>
        <taxon>Gammaproteobacteria</taxon>
        <taxon>sulfur-oxidizing symbionts</taxon>
    </lineage>
</organism>
<dbReference type="Gene3D" id="3.60.10.10">
    <property type="entry name" value="Endonuclease/exonuclease/phosphatase"/>
    <property type="match status" value="1"/>
</dbReference>
<dbReference type="CDD" id="cd10281">
    <property type="entry name" value="Nape_like_AP-endo"/>
    <property type="match status" value="1"/>
</dbReference>
<dbReference type="FunFam" id="3.60.10.10:FF:000026">
    <property type="entry name" value="Exodeoxyribonuclease III"/>
    <property type="match status" value="1"/>
</dbReference>
<feature type="site" description="Interaction with DNA substrate" evidence="7">
    <location>
        <position position="247"/>
    </location>
</feature>
<keyword evidence="3" id="KW-0378">Hydrolase</keyword>
<dbReference type="EMBL" id="CVUD02000249">
    <property type="protein sequence ID" value="SEH93483.1"/>
    <property type="molecule type" value="Genomic_DNA"/>
</dbReference>
<dbReference type="GO" id="GO:0008311">
    <property type="term" value="F:double-stranded DNA 3'-5' DNA exonuclease activity"/>
    <property type="evidence" value="ECO:0007669"/>
    <property type="project" value="TreeGrafter"/>
</dbReference>
<evidence type="ECO:0000259" key="8">
    <source>
        <dbReference type="Pfam" id="PF03372"/>
    </source>
</evidence>
<evidence type="ECO:0000313" key="10">
    <source>
        <dbReference type="EMBL" id="SEH93483.1"/>
    </source>
</evidence>
<evidence type="ECO:0000256" key="5">
    <source>
        <dbReference type="PIRSR" id="PIRSR604808-1"/>
    </source>
</evidence>
<keyword evidence="6" id="KW-0464">Manganese</keyword>
<evidence type="ECO:0000256" key="2">
    <source>
        <dbReference type="ARBA" id="ARBA00022723"/>
    </source>
</evidence>
<feature type="binding site" evidence="6">
    <location>
        <position position="36"/>
    </location>
    <ligand>
        <name>Mg(2+)</name>
        <dbReference type="ChEBI" id="CHEBI:18420"/>
        <label>1</label>
    </ligand>
</feature>
<evidence type="ECO:0000256" key="4">
    <source>
        <dbReference type="ARBA" id="ARBA00022842"/>
    </source>
</evidence>
<evidence type="ECO:0000313" key="9">
    <source>
        <dbReference type="EMBL" id="SEH93017.1"/>
    </source>
</evidence>
<dbReference type="GO" id="GO:0046872">
    <property type="term" value="F:metal ion binding"/>
    <property type="evidence" value="ECO:0007669"/>
    <property type="project" value="UniProtKB-KW"/>
</dbReference>
<feature type="active site" evidence="5">
    <location>
        <position position="108"/>
    </location>
</feature>
<sequence>MKRIITANVNGIRAAEKKGFFNWVKTQDADVVCLQEIKAQEDQLDERFYPKEYHCYYQSAEKKGYSGTAIFSKQAPTQIIKESPWDDINFEGRFIQADFKDFSVISIYIHSGSAKQERQDLKMAFLTERFMPYLQELKASGRKVIICGDVNIVHQERDIKNWKANQKNSGCLPQERAWLDDLFFEVGFIDGFREVNQESHQYTWWSNRGQAWANNVGWRIDYQILTPNLKGTVKSADIYKDERFSDHAPLIMEYQL</sequence>
<gene>
    <name evidence="9" type="ORF">BAZSYMA_ACONTIG00022_12</name>
    <name evidence="10" type="ORF">BAZSYMB_SCAFFOLD00022_4</name>
</gene>
<feature type="site" description="Important for catalytic activity" evidence="7">
    <location>
        <position position="221"/>
    </location>
</feature>
<keyword evidence="4 6" id="KW-0460">Magnesium</keyword>